<feature type="region of interest" description="Disordered" evidence="1">
    <location>
        <begin position="396"/>
        <end position="419"/>
    </location>
</feature>
<feature type="non-terminal residue" evidence="2">
    <location>
        <position position="697"/>
    </location>
</feature>
<name>A0ABQ5K6N4_9EUKA</name>
<evidence type="ECO:0008006" key="4">
    <source>
        <dbReference type="Google" id="ProtNLM"/>
    </source>
</evidence>
<dbReference type="Proteomes" id="UP001057375">
    <property type="component" value="Unassembled WGS sequence"/>
</dbReference>
<feature type="region of interest" description="Disordered" evidence="1">
    <location>
        <begin position="577"/>
        <end position="614"/>
    </location>
</feature>
<sequence length="697" mass="79295">MSLKKSHQRKDSTSISELISKSDDEWHFPLFSIYATFTSSKRVFCITFPIIQEKFDEIGKQCLFSSVQTSFYHQQNLSCIPLVKDIILPVDTLLSDKENHLYAYTTDYSANIASTYIPAHTFSPFYIAVILYNIIDTIFILHQHAIAHGGINPQIFHIEEEHPTQASPQLQSGQSLTSMILKHSAKTLKKAVMYRDRKDHKNVPFPHVYVGLLGLEEELYKAVRLLSDTSDAQSSEDILPSSSSSSLPNLLLKDRYDLGSTLVSFFAPIGTPFAHITSLRSSMTGMDAMAKLISPVMATALSPSFVTTVGECVEILWTGDRNAIEQARELLGWSEEVQKAWDWWACEDSVVSKTWKRPTLDEIGGKLGKKQVHELKKKKLLEVEATILKRRQERAHQRECERKRKEKEQREREVSTERKLAERKKARELRKLKEEKLKTWRVTHPSCSIKGTKQHSSLSTTQRKGAEDFDVFEYNKKRRLELLMSKDEESLAIPQPSRFFTSSPLSPIKRKPKPIILPPSSSSSSTFSSCLKIESKGQPYHNTDIDFHDGESRSDNPHYSSSSCSLVSSSFTQALEPLLERDERDDEELEAEREREEMKKDSLDESESPFITPPSLSSFFSISILHDSSGYPYDGQKKQEQRQVQGTKLLTDIFHGSQEYPSPLKSDPITTSLLRSLHSCGLKYYAKLVIGALKKLE</sequence>
<gene>
    <name evidence="2" type="ORF">ADUPG1_013576</name>
</gene>
<evidence type="ECO:0000313" key="3">
    <source>
        <dbReference type="Proteomes" id="UP001057375"/>
    </source>
</evidence>
<feature type="compositionally biased region" description="Low complexity" evidence="1">
    <location>
        <begin position="518"/>
        <end position="532"/>
    </location>
</feature>
<feature type="compositionally biased region" description="Basic and acidic residues" evidence="1">
    <location>
        <begin position="543"/>
        <end position="556"/>
    </location>
</feature>
<reference evidence="2" key="1">
    <citation type="submission" date="2022-03" db="EMBL/GenBank/DDBJ databases">
        <title>Draft genome sequence of Aduncisulcus paluster, a free-living microaerophilic Fornicata.</title>
        <authorList>
            <person name="Yuyama I."/>
            <person name="Kume K."/>
            <person name="Tamura T."/>
            <person name="Inagaki Y."/>
            <person name="Hashimoto T."/>
        </authorList>
    </citation>
    <scope>NUCLEOTIDE SEQUENCE</scope>
    <source>
        <strain evidence="2">NY0171</strain>
    </source>
</reference>
<organism evidence="2 3">
    <name type="scientific">Aduncisulcus paluster</name>
    <dbReference type="NCBI Taxonomy" id="2918883"/>
    <lineage>
        <taxon>Eukaryota</taxon>
        <taxon>Metamonada</taxon>
        <taxon>Carpediemonas-like organisms</taxon>
        <taxon>Aduncisulcus</taxon>
    </lineage>
</organism>
<protein>
    <recommendedName>
        <fullName evidence="4">Protein kinase domain-containing protein</fullName>
    </recommendedName>
</protein>
<feature type="region of interest" description="Disordered" evidence="1">
    <location>
        <begin position="495"/>
        <end position="565"/>
    </location>
</feature>
<dbReference type="EMBL" id="BQXS01012697">
    <property type="protein sequence ID" value="GKT27027.1"/>
    <property type="molecule type" value="Genomic_DNA"/>
</dbReference>
<evidence type="ECO:0000313" key="2">
    <source>
        <dbReference type="EMBL" id="GKT27027.1"/>
    </source>
</evidence>
<accession>A0ABQ5K6N4</accession>
<evidence type="ECO:0000256" key="1">
    <source>
        <dbReference type="SAM" id="MobiDB-lite"/>
    </source>
</evidence>
<keyword evidence="3" id="KW-1185">Reference proteome</keyword>
<feature type="compositionally biased region" description="Basic and acidic residues" evidence="1">
    <location>
        <begin position="592"/>
        <end position="603"/>
    </location>
</feature>
<proteinExistence type="predicted"/>
<comment type="caution">
    <text evidence="2">The sequence shown here is derived from an EMBL/GenBank/DDBJ whole genome shotgun (WGS) entry which is preliminary data.</text>
</comment>